<protein>
    <submittedName>
        <fullName evidence="1">Conjugal transfer protein TrbD</fullName>
    </submittedName>
</protein>
<accession>A0A3R0X748</accession>
<proteinExistence type="predicted"/>
<dbReference type="AlphaFoldDB" id="A0A3R0X748"/>
<comment type="caution">
    <text evidence="1">The sequence shown here is derived from an EMBL/GenBank/DDBJ whole genome shotgun (WGS) entry which is preliminary data.</text>
</comment>
<evidence type="ECO:0000313" key="1">
    <source>
        <dbReference type="EMBL" id="MLU99811.1"/>
    </source>
</evidence>
<sequence>MDASDVILVTGKSVSDKCINTGFSNCPVEIKHPVTKEFSPVSLFCNINIASTGVMKKGMTAEWIIHPGMYVIAGDPLAGKSLLMTEFIKNMLCDNKKGGES</sequence>
<dbReference type="Proteomes" id="UP000885374">
    <property type="component" value="Unassembled WGS sequence"/>
</dbReference>
<gene>
    <name evidence="1" type="ORF">DRU74_24400</name>
</gene>
<name>A0A3R0X748_SALET</name>
<reference evidence="1" key="1">
    <citation type="submission" date="2018-07" db="EMBL/GenBank/DDBJ databases">
        <authorList>
            <person name="Ashton P.M."/>
            <person name="Dallman T."/>
            <person name="Nair S."/>
            <person name="De Pinna E."/>
            <person name="Peters T."/>
            <person name="Grant K."/>
        </authorList>
    </citation>
    <scope>NUCLEOTIDE SEQUENCE [LARGE SCALE GENOMIC DNA]</scope>
    <source>
        <strain evidence="1">157339</strain>
    </source>
</reference>
<dbReference type="EMBL" id="RVHM01000056">
    <property type="protein sequence ID" value="MLU99811.1"/>
    <property type="molecule type" value="Genomic_DNA"/>
</dbReference>
<organism evidence="1">
    <name type="scientific">Salmonella enterica I</name>
    <dbReference type="NCBI Taxonomy" id="59201"/>
    <lineage>
        <taxon>Bacteria</taxon>
        <taxon>Pseudomonadati</taxon>
        <taxon>Pseudomonadota</taxon>
        <taxon>Gammaproteobacteria</taxon>
        <taxon>Enterobacterales</taxon>
        <taxon>Enterobacteriaceae</taxon>
        <taxon>Salmonella</taxon>
    </lineage>
</organism>